<sequence>MILLISDENDTMTDEICSWLLYQKKEFIRLNGNQYITKILFDFKKNVFIISINDVEYNLNDFKSVFYRNGAIYYGITNGEIDDKLLEFYNSEFKSITGFMYHYLKTNGANIFGNLFTKEVNKLEVLFVAKSLGLKIPDTYILSQLKDLAKIDISQKYITKAVSEMKPMFVENALYLNYTHEIDSDHFQNKNQNIIPSIIQKKIESVYEIRAFFFEKKIWAIATFDFSGNVDIRTIKDRDKKYLSYQLSVEIRRKIFKMAKTLNLKCGTIDLIKSDDDFYFLEVNPLGQFHQVSYYGNYQIEKYIADLL</sequence>
<proteinExistence type="predicted"/>
<evidence type="ECO:0000259" key="1">
    <source>
        <dbReference type="Pfam" id="PF08443"/>
    </source>
</evidence>
<feature type="domain" description="ATP-grasp fold RimK-type" evidence="1">
    <location>
        <begin position="207"/>
        <end position="306"/>
    </location>
</feature>
<comment type="caution">
    <text evidence="2">The sequence shown here is derived from an EMBL/GenBank/DDBJ whole genome shotgun (WGS) entry which is preliminary data.</text>
</comment>
<dbReference type="Gene3D" id="3.30.470.20">
    <property type="entry name" value="ATP-grasp fold, B domain"/>
    <property type="match status" value="1"/>
</dbReference>
<dbReference type="EMBL" id="JAERSE020000001">
    <property type="protein sequence ID" value="MCA6065996.1"/>
    <property type="molecule type" value="Genomic_DNA"/>
</dbReference>
<keyword evidence="3" id="KW-1185">Reference proteome</keyword>
<accession>A0ABS7ZW90</accession>
<dbReference type="PANTHER" id="PTHR21621:SF0">
    <property type="entry name" value="BETA-CITRYLGLUTAMATE SYNTHASE B-RELATED"/>
    <property type="match status" value="1"/>
</dbReference>
<gene>
    <name evidence="2" type="ORF">JI747_002330</name>
</gene>
<dbReference type="InterPro" id="IPR013651">
    <property type="entry name" value="ATP-grasp_RimK-type"/>
</dbReference>
<dbReference type="RefSeq" id="WP_225686000.1">
    <property type="nucleotide sequence ID" value="NZ_JAERSE020000001.1"/>
</dbReference>
<name>A0ABS7ZW90_9FLAO</name>
<reference evidence="2 3" key="1">
    <citation type="submission" date="2021-09" db="EMBL/GenBank/DDBJ databases">
        <title>Genome sequencing and assembly of Chryseobacterium sp. RG1.</title>
        <authorList>
            <person name="Chhetri G."/>
        </authorList>
    </citation>
    <scope>NUCLEOTIDE SEQUENCE [LARGE SCALE GENOMIC DNA]</scope>
    <source>
        <strain evidence="2 3">RG1</strain>
    </source>
</reference>
<dbReference type="SUPFAM" id="SSF56059">
    <property type="entry name" value="Glutathione synthetase ATP-binding domain-like"/>
    <property type="match status" value="1"/>
</dbReference>
<organism evidence="2 3">
    <name type="scientific">Chryseobacterium tagetis</name>
    <dbReference type="NCBI Taxonomy" id="2801334"/>
    <lineage>
        <taxon>Bacteria</taxon>
        <taxon>Pseudomonadati</taxon>
        <taxon>Bacteroidota</taxon>
        <taxon>Flavobacteriia</taxon>
        <taxon>Flavobacteriales</taxon>
        <taxon>Weeksellaceae</taxon>
        <taxon>Chryseobacterium group</taxon>
        <taxon>Chryseobacterium</taxon>
    </lineage>
</organism>
<evidence type="ECO:0000313" key="3">
    <source>
        <dbReference type="Proteomes" id="UP000618240"/>
    </source>
</evidence>
<dbReference type="PANTHER" id="PTHR21621">
    <property type="entry name" value="RIBOSOMAL PROTEIN S6 MODIFICATION PROTEIN"/>
    <property type="match status" value="1"/>
</dbReference>
<dbReference type="Proteomes" id="UP000618240">
    <property type="component" value="Unassembled WGS sequence"/>
</dbReference>
<evidence type="ECO:0000313" key="2">
    <source>
        <dbReference type="EMBL" id="MCA6065996.1"/>
    </source>
</evidence>
<dbReference type="Pfam" id="PF08443">
    <property type="entry name" value="RimK"/>
    <property type="match status" value="1"/>
</dbReference>
<protein>
    <recommendedName>
        <fullName evidence="1">ATP-grasp fold RimK-type domain-containing protein</fullName>
    </recommendedName>
</protein>